<accession>A0A0K6IMG7</accession>
<protein>
    <submittedName>
        <fullName evidence="2">Antibiotic biosynthesis monooxygenase</fullName>
    </submittedName>
</protein>
<reference evidence="3" key="1">
    <citation type="submission" date="2015-08" db="EMBL/GenBank/DDBJ databases">
        <authorList>
            <person name="Varghese N."/>
        </authorList>
    </citation>
    <scope>NUCLEOTIDE SEQUENCE [LARGE SCALE GENOMIC DNA]</scope>
    <source>
        <strain evidence="3">JCM 18476</strain>
    </source>
</reference>
<keyword evidence="2" id="KW-0560">Oxidoreductase</keyword>
<keyword evidence="2" id="KW-0503">Monooxygenase</keyword>
<keyword evidence="3" id="KW-1185">Reference proteome</keyword>
<dbReference type="InterPro" id="IPR007138">
    <property type="entry name" value="ABM_dom"/>
</dbReference>
<dbReference type="Gene3D" id="3.30.70.100">
    <property type="match status" value="1"/>
</dbReference>
<organism evidence="2 3">
    <name type="scientific">Marinomonas fungiae</name>
    <dbReference type="NCBI Taxonomy" id="1137284"/>
    <lineage>
        <taxon>Bacteria</taxon>
        <taxon>Pseudomonadati</taxon>
        <taxon>Pseudomonadota</taxon>
        <taxon>Gammaproteobacteria</taxon>
        <taxon>Oceanospirillales</taxon>
        <taxon>Oceanospirillaceae</taxon>
        <taxon>Marinomonas</taxon>
    </lineage>
</organism>
<dbReference type="EMBL" id="CYHG01000006">
    <property type="protein sequence ID" value="CUB04284.1"/>
    <property type="molecule type" value="Genomic_DNA"/>
</dbReference>
<dbReference type="STRING" id="1137284.GCA_001418205_02148"/>
<dbReference type="OrthoDB" id="6105906at2"/>
<evidence type="ECO:0000313" key="3">
    <source>
        <dbReference type="Proteomes" id="UP000182769"/>
    </source>
</evidence>
<evidence type="ECO:0000259" key="1">
    <source>
        <dbReference type="Pfam" id="PF03992"/>
    </source>
</evidence>
<name>A0A0K6IMG7_9GAMM</name>
<dbReference type="Proteomes" id="UP000182769">
    <property type="component" value="Unassembled WGS sequence"/>
</dbReference>
<dbReference type="SUPFAM" id="SSF54909">
    <property type="entry name" value="Dimeric alpha+beta barrel"/>
    <property type="match status" value="1"/>
</dbReference>
<dbReference type="InterPro" id="IPR011008">
    <property type="entry name" value="Dimeric_a/b-barrel"/>
</dbReference>
<dbReference type="AlphaFoldDB" id="A0A0K6IMG7"/>
<feature type="domain" description="ABM" evidence="1">
    <location>
        <begin position="1"/>
        <end position="69"/>
    </location>
</feature>
<proteinExistence type="predicted"/>
<dbReference type="Pfam" id="PF03992">
    <property type="entry name" value="ABM"/>
    <property type="match status" value="1"/>
</dbReference>
<evidence type="ECO:0000313" key="2">
    <source>
        <dbReference type="EMBL" id="CUB04284.1"/>
    </source>
</evidence>
<dbReference type="GO" id="GO:0004497">
    <property type="term" value="F:monooxygenase activity"/>
    <property type="evidence" value="ECO:0007669"/>
    <property type="project" value="UniProtKB-KW"/>
</dbReference>
<dbReference type="RefSeq" id="WP_055463226.1">
    <property type="nucleotide sequence ID" value="NZ_CYHG01000006.1"/>
</dbReference>
<sequence>MIRVIYEWHVSRGSLQEFSEAWEQTTVLVREIYQGAHGSTLLQDGSRVDHVLTIARWNSEEDWRNFWTSDNPPEIMKMSKLGNLLSVKVYEELGHYISK</sequence>
<gene>
    <name evidence="2" type="ORF">Ga0061065_106103</name>
</gene>